<protein>
    <submittedName>
        <fullName evidence="1">Uncharacterized protein</fullName>
    </submittedName>
</protein>
<name>A0ABT8QA87_9GAMM</name>
<gene>
    <name evidence="1" type="ORF">Q0S36_00530</name>
</gene>
<evidence type="ECO:0000313" key="1">
    <source>
        <dbReference type="EMBL" id="MDN8667817.1"/>
    </source>
</evidence>
<sequence length="207" mass="23501">MKSRELHTTPVVVVTNYRVAPHSDGKFLHSFTPESTNTTYQFIANQEPLLEDGERYSFGYTIDNSVKWVDTSAIAKAESVDPDSSFYVARALGDELREVESRKSDERVAHAAQNGHYLGKKYAWRIYGMALPRDVFDLYLEHIDHPRVPCFTDGSPSIAYLEDGLASAIERLRTSLARVANNRFKSSLVPQRKWFRIKGISAITDKK</sequence>
<dbReference type="RefSeq" id="WP_301868521.1">
    <property type="nucleotide sequence ID" value="NZ_JAUKNN010000001.1"/>
</dbReference>
<dbReference type="EMBL" id="JAUKNN010000001">
    <property type="protein sequence ID" value="MDN8667817.1"/>
    <property type="molecule type" value="Genomic_DNA"/>
</dbReference>
<evidence type="ECO:0000313" key="2">
    <source>
        <dbReference type="Proteomes" id="UP001174315"/>
    </source>
</evidence>
<comment type="caution">
    <text evidence="1">The sequence shown here is derived from an EMBL/GenBank/DDBJ whole genome shotgun (WGS) entry which is preliminary data.</text>
</comment>
<accession>A0ABT8QA87</accession>
<proteinExistence type="predicted"/>
<dbReference type="Proteomes" id="UP001174315">
    <property type="component" value="Unassembled WGS sequence"/>
</dbReference>
<organism evidence="1 2">
    <name type="scientific">Stenotrophomonas indicatrix</name>
    <dbReference type="NCBI Taxonomy" id="2045451"/>
    <lineage>
        <taxon>Bacteria</taxon>
        <taxon>Pseudomonadati</taxon>
        <taxon>Pseudomonadota</taxon>
        <taxon>Gammaproteobacteria</taxon>
        <taxon>Lysobacterales</taxon>
        <taxon>Lysobacteraceae</taxon>
        <taxon>Stenotrophomonas</taxon>
    </lineage>
</organism>
<keyword evidence="2" id="KW-1185">Reference proteome</keyword>
<reference evidence="1" key="1">
    <citation type="submission" date="2023-07" db="EMBL/GenBank/DDBJ databases">
        <title>Stenotrophomonas isolates from soil.</title>
        <authorList>
            <person name="Sharma V."/>
            <person name="Zur-Pinska J."/>
            <person name="Hay A.G."/>
        </authorList>
    </citation>
    <scope>NUCLEOTIDE SEQUENCE</scope>
    <source>
        <strain evidence="1">C2</strain>
    </source>
</reference>